<dbReference type="InterPro" id="IPR006094">
    <property type="entry name" value="Oxid_FAD_bind_N"/>
</dbReference>
<evidence type="ECO:0000313" key="8">
    <source>
        <dbReference type="Proteomes" id="UP000051952"/>
    </source>
</evidence>
<reference evidence="8" key="1">
    <citation type="submission" date="2015-09" db="EMBL/GenBank/DDBJ databases">
        <authorList>
            <consortium name="Pathogen Informatics"/>
        </authorList>
    </citation>
    <scope>NUCLEOTIDE SEQUENCE [LARGE SCALE GENOMIC DNA]</scope>
    <source>
        <strain evidence="8">Lake Konstanz</strain>
    </source>
</reference>
<dbReference type="PROSITE" id="PS51387">
    <property type="entry name" value="FAD_PCMH"/>
    <property type="match status" value="1"/>
</dbReference>
<evidence type="ECO:0000256" key="5">
    <source>
        <dbReference type="SAM" id="MobiDB-lite"/>
    </source>
</evidence>
<feature type="region of interest" description="Disordered" evidence="5">
    <location>
        <begin position="122"/>
        <end position="172"/>
    </location>
</feature>
<dbReference type="InterPro" id="IPR016166">
    <property type="entry name" value="FAD-bd_PCMH"/>
</dbReference>
<dbReference type="PANTHER" id="PTHR13878">
    <property type="entry name" value="GULONOLACTONE OXIDASE"/>
    <property type="match status" value="1"/>
</dbReference>
<dbReference type="Proteomes" id="UP000051952">
    <property type="component" value="Unassembled WGS sequence"/>
</dbReference>
<keyword evidence="3" id="KW-0274">FAD</keyword>
<evidence type="ECO:0000256" key="4">
    <source>
        <dbReference type="ARBA" id="ARBA00023002"/>
    </source>
</evidence>
<evidence type="ECO:0000256" key="1">
    <source>
        <dbReference type="ARBA" id="ARBA00005466"/>
    </source>
</evidence>
<accession>A0A0S4ILM9</accession>
<name>A0A0S4ILM9_BODSA</name>
<dbReference type="Gene3D" id="3.30.465.10">
    <property type="match status" value="1"/>
</dbReference>
<dbReference type="GO" id="GO:0071949">
    <property type="term" value="F:FAD binding"/>
    <property type="evidence" value="ECO:0007669"/>
    <property type="project" value="InterPro"/>
</dbReference>
<protein>
    <submittedName>
        <fullName evidence="7">FAD-linked oxidase, putative</fullName>
    </submittedName>
</protein>
<dbReference type="SUPFAM" id="SSF56176">
    <property type="entry name" value="FAD-binding/transporter-associated domain-like"/>
    <property type="match status" value="1"/>
</dbReference>
<sequence>PGCSVCIVCKDVVCAQFIIPPSLLLRYKVKRKKPLLFLPVDIIEKDGYWSFVRRFLLTTSSIPSLLSRARLLQQKKKTSPNNMHRTRLTRLFARYNPKLLNSVDKVLDQYKGNEDELFRTLERQYHHNNSSSSSPTTKREATNISFQDPAGSSTSASITTTPSSPSPRGELANEVGAPWRVSWPDPDPSSKDAHASIIRSDDVSGLSGNIVGRILQPRNEADIAYALQLGRRFQLPVCVRGTQHSMGGQCVPSHRGILLDVKRFNQVTYNQATNLVTCEAGATWSDLIVHLNPYGLSPRTMQSYCSFSVGGTVSVNGHGITTDFCLNESIMELRLMLWDGRVVVCGPNAPTEEGKELFGLAVGGYGLFGVILTITMTVSKNVNLEQLSLEVPIHAFPEIFETTQQDKDIDIKLTRIDITTFDTVTLFLFRKTDSVDGSTTISALGAEARQMGSYQKKKRFAIERNTGLALDWDSSKDRNSLMYESAQPLARLVSPFLSVDDTFILQEYFVPKRGFTSWIRAVKPILKELDTSTVGITLMNITIRFVHQDAHSVLKYAAHKDGMYAFVLYLRIQRTNECDARLGTFQRRLIDETLLQQGTFYLPYRKQYTHSQVLQSYPNMPTFVAKKQLYDPHGLFGNLWFEEYGTLHIKGAYPSPMPAVFRGGVPVLKAGEPQPLSQMWDAPPPTMPLAIAEGSPFRIVPNRLANAFHALLSNNASRQAFRDLFLERVFQVRSATEVYRAMWVAYYRGTASQGTGSGGIDDAIYQELYRMLREQETPIQKGRQAFRSLAQIDEQRSELSNELVRLLYRLGKSAQIRSYVSIGDHGRLVKSLKETLSMPKDAPVWIVHDDDGVDSVGAAVERSDADPVGIFVPIDYRGGATFPAVPSNTADLVTMNQGLHHIPQERLADFLREVHRVLRPGGLFIFREHNAESHLIPMLEMAHSVFNALTGVLPLDEKKEIRAFRPVLEWRALVQSACGLVDTMVYEMQQDDPTVDEMMCFFKPPWTRLPPAVAVKEEETVRVATAPHEDIISSNVTKPIETKPPPGDFAAPLITAFAQLPNLLVSLGAQQIDSLCEGVQSLEKLLIDMSPNADLAKSVIQKKKLAVSGSGAMTLHHVIPRDLVHAYRAVSRRVAQGNASTEEAFIISLVNGMQKAMMGEGGDTNDGDAALKNISTNTSAATTAGHTGVDELPTPSAVLVLFNQVLHKYPRLLASDYWTEAGISQSLQSIALSKELNVERAAATLAAKLDAQSWKDFQSAVHDLVNTNPLLPLRMELVLNKETSPGKGTNPWHRAVVAVLGSKTFEVTQAQRWYASVAGYGEFISLIDIAKEVRAAQDDERESEEVTRRGPNNMTPLAKILHDGLQGLTNDVRETVMTTKLHSIHDIDRLILVEHRGEDVTQSILESSSFFKAGSLLLEGVDLDKELRYTSLSNTRIGQFFGGPMIVRVQYVSSKPPAPSSIAPHIDAIRRNLRIRGLRPTSGLVAAPSWTFFKLCEWMQVEMAQHFSNSMEHTPWYRYPFTEVMGAYLRVLGNECRAVQKRHGFVSAYLSMPFVSSAVPAAVMGLLFGQMQLLAAPVKLALGESYEGKAALVQVVHFVVPEVASDPSPRWSSRLIQLCNGKQPVRVHTVDAHISSIQASSTEERHRRGAQQMLSLYSVELPAFKPFTDGIRELSRIAGAQIIDIVSQEVIQVKIAVSATNSSTTDVLLAKVLEVPTVTETARYAYPALAGGGKPHTNTTVFVAVAVQIPYLLHLVRLCDSRLSELRVVQVFDFWKG</sequence>
<proteinExistence type="inferred from homology"/>
<dbReference type="CDD" id="cd02440">
    <property type="entry name" value="AdoMet_MTases"/>
    <property type="match status" value="1"/>
</dbReference>
<organism evidence="7 8">
    <name type="scientific">Bodo saltans</name>
    <name type="common">Flagellated protozoan</name>
    <dbReference type="NCBI Taxonomy" id="75058"/>
    <lineage>
        <taxon>Eukaryota</taxon>
        <taxon>Discoba</taxon>
        <taxon>Euglenozoa</taxon>
        <taxon>Kinetoplastea</taxon>
        <taxon>Metakinetoplastina</taxon>
        <taxon>Eubodonida</taxon>
        <taxon>Bodonidae</taxon>
        <taxon>Bodo</taxon>
    </lineage>
</organism>
<evidence type="ECO:0000256" key="3">
    <source>
        <dbReference type="ARBA" id="ARBA00022827"/>
    </source>
</evidence>
<dbReference type="PANTHER" id="PTHR13878:SF53">
    <property type="entry name" value="CYTOKININ DEHYDROGENASE 6"/>
    <property type="match status" value="1"/>
</dbReference>
<evidence type="ECO:0000256" key="2">
    <source>
        <dbReference type="ARBA" id="ARBA00022630"/>
    </source>
</evidence>
<dbReference type="InterPro" id="IPR029063">
    <property type="entry name" value="SAM-dependent_MTases_sf"/>
</dbReference>
<dbReference type="InterPro" id="IPR016167">
    <property type="entry name" value="FAD-bd_PCMH_sub1"/>
</dbReference>
<dbReference type="Gene3D" id="3.40.50.150">
    <property type="entry name" value="Vaccinia Virus protein VP39"/>
    <property type="match status" value="1"/>
</dbReference>
<dbReference type="InterPro" id="IPR050432">
    <property type="entry name" value="FAD-linked_Oxidoreductases_BP"/>
</dbReference>
<feature type="compositionally biased region" description="Low complexity" evidence="5">
    <location>
        <begin position="149"/>
        <end position="167"/>
    </location>
</feature>
<dbReference type="Pfam" id="PF08241">
    <property type="entry name" value="Methyltransf_11"/>
    <property type="match status" value="1"/>
</dbReference>
<dbReference type="InterPro" id="IPR016169">
    <property type="entry name" value="FAD-bd_PCMH_sub2"/>
</dbReference>
<keyword evidence="8" id="KW-1185">Reference proteome</keyword>
<feature type="domain" description="FAD-binding PCMH-type" evidence="6">
    <location>
        <begin position="206"/>
        <end position="381"/>
    </location>
</feature>
<dbReference type="Pfam" id="PF01565">
    <property type="entry name" value="FAD_binding_4"/>
    <property type="match status" value="1"/>
</dbReference>
<dbReference type="GO" id="GO:0008757">
    <property type="term" value="F:S-adenosylmethionine-dependent methyltransferase activity"/>
    <property type="evidence" value="ECO:0007669"/>
    <property type="project" value="InterPro"/>
</dbReference>
<dbReference type="SUPFAM" id="SSF55103">
    <property type="entry name" value="FAD-linked oxidases, C-terminal domain"/>
    <property type="match status" value="1"/>
</dbReference>
<dbReference type="SUPFAM" id="SSF53335">
    <property type="entry name" value="S-adenosyl-L-methionine-dependent methyltransferases"/>
    <property type="match status" value="1"/>
</dbReference>
<keyword evidence="4" id="KW-0560">Oxidoreductase</keyword>
<evidence type="ECO:0000313" key="7">
    <source>
        <dbReference type="EMBL" id="CUE70093.1"/>
    </source>
</evidence>
<dbReference type="EMBL" id="CYKH01000080">
    <property type="protein sequence ID" value="CUE70093.1"/>
    <property type="molecule type" value="Genomic_DNA"/>
</dbReference>
<dbReference type="GO" id="GO:0016491">
    <property type="term" value="F:oxidoreductase activity"/>
    <property type="evidence" value="ECO:0007669"/>
    <property type="project" value="UniProtKB-KW"/>
</dbReference>
<dbReference type="Gene3D" id="3.30.43.10">
    <property type="entry name" value="Uridine Diphospho-n-acetylenolpyruvylglucosamine Reductase, domain 2"/>
    <property type="match status" value="1"/>
</dbReference>
<gene>
    <name evidence="7" type="ORF">BSAL_52325</name>
</gene>
<comment type="similarity">
    <text evidence="1">Belongs to the oxygen-dependent FAD-linked oxidoreductase family.</text>
</comment>
<keyword evidence="2" id="KW-0285">Flavoprotein</keyword>
<dbReference type="InterPro" id="IPR013216">
    <property type="entry name" value="Methyltransf_11"/>
</dbReference>
<dbReference type="InterPro" id="IPR016164">
    <property type="entry name" value="FAD-linked_Oxase-like_C"/>
</dbReference>
<feature type="non-terminal residue" evidence="7">
    <location>
        <position position="1"/>
    </location>
</feature>
<dbReference type="InterPro" id="IPR036318">
    <property type="entry name" value="FAD-bd_PCMH-like_sf"/>
</dbReference>
<dbReference type="OMA" id="ANENSDH"/>
<dbReference type="OrthoDB" id="415825at2759"/>
<evidence type="ECO:0000259" key="6">
    <source>
        <dbReference type="PROSITE" id="PS51387"/>
    </source>
</evidence>